<dbReference type="AlphaFoldDB" id="A0A545TLC4"/>
<dbReference type="Proteomes" id="UP000319732">
    <property type="component" value="Unassembled WGS sequence"/>
</dbReference>
<evidence type="ECO:0000259" key="2">
    <source>
        <dbReference type="SMART" id="SM00903"/>
    </source>
</evidence>
<organism evidence="3 4">
    <name type="scientific">Exilibacterium tricleocarpae</name>
    <dbReference type="NCBI Taxonomy" id="2591008"/>
    <lineage>
        <taxon>Bacteria</taxon>
        <taxon>Pseudomonadati</taxon>
        <taxon>Pseudomonadota</taxon>
        <taxon>Gammaproteobacteria</taxon>
        <taxon>Cellvibrionales</taxon>
        <taxon>Cellvibrionaceae</taxon>
        <taxon>Exilibacterium</taxon>
    </lineage>
</organism>
<protein>
    <submittedName>
        <fullName evidence="3">Flavin reductase family protein</fullName>
    </submittedName>
</protein>
<reference evidence="3 4" key="1">
    <citation type="submission" date="2019-06" db="EMBL/GenBank/DDBJ databases">
        <title>Whole genome sequence for Cellvibrionaceae sp. R142.</title>
        <authorList>
            <person name="Wang G."/>
        </authorList>
    </citation>
    <scope>NUCLEOTIDE SEQUENCE [LARGE SCALE GENOMIC DNA]</scope>
    <source>
        <strain evidence="3 4">R142</strain>
    </source>
</reference>
<dbReference type="GO" id="GO:0006208">
    <property type="term" value="P:pyrimidine nucleobase catabolic process"/>
    <property type="evidence" value="ECO:0007669"/>
    <property type="project" value="TreeGrafter"/>
</dbReference>
<evidence type="ECO:0000256" key="1">
    <source>
        <dbReference type="ARBA" id="ARBA00023002"/>
    </source>
</evidence>
<comment type="caution">
    <text evidence="3">The sequence shown here is derived from an EMBL/GenBank/DDBJ whole genome shotgun (WGS) entry which is preliminary data.</text>
</comment>
<dbReference type="PANTHER" id="PTHR30466:SF1">
    <property type="entry name" value="FMN REDUCTASE (NADH) RUTF"/>
    <property type="match status" value="1"/>
</dbReference>
<gene>
    <name evidence="3" type="ORF">FKG94_13135</name>
</gene>
<keyword evidence="1" id="KW-0560">Oxidoreductase</keyword>
<dbReference type="OrthoDB" id="6401628at2"/>
<dbReference type="InterPro" id="IPR012349">
    <property type="entry name" value="Split_barrel_FMN-bd"/>
</dbReference>
<dbReference type="PANTHER" id="PTHR30466">
    <property type="entry name" value="FLAVIN REDUCTASE"/>
    <property type="match status" value="1"/>
</dbReference>
<dbReference type="EMBL" id="VHSG01000013">
    <property type="protein sequence ID" value="TQV78022.1"/>
    <property type="molecule type" value="Genomic_DNA"/>
</dbReference>
<dbReference type="GO" id="GO:0010181">
    <property type="term" value="F:FMN binding"/>
    <property type="evidence" value="ECO:0007669"/>
    <property type="project" value="InterPro"/>
</dbReference>
<dbReference type="Pfam" id="PF01613">
    <property type="entry name" value="Flavin_Reduct"/>
    <property type="match status" value="1"/>
</dbReference>
<feature type="domain" description="Flavin reductase like" evidence="2">
    <location>
        <begin position="14"/>
        <end position="162"/>
    </location>
</feature>
<evidence type="ECO:0000313" key="3">
    <source>
        <dbReference type="EMBL" id="TQV78022.1"/>
    </source>
</evidence>
<dbReference type="InterPro" id="IPR050268">
    <property type="entry name" value="NADH-dep_flavin_reductase"/>
</dbReference>
<accession>A0A545TLC4</accession>
<keyword evidence="4" id="KW-1185">Reference proteome</keyword>
<dbReference type="SUPFAM" id="SSF50475">
    <property type="entry name" value="FMN-binding split barrel"/>
    <property type="match status" value="1"/>
</dbReference>
<dbReference type="Gene3D" id="2.30.110.10">
    <property type="entry name" value="Electron Transport, Fmn-binding Protein, Chain A"/>
    <property type="match status" value="1"/>
</dbReference>
<dbReference type="InterPro" id="IPR002563">
    <property type="entry name" value="Flavin_Rdtase-like_dom"/>
</dbReference>
<dbReference type="SMART" id="SM00903">
    <property type="entry name" value="Flavin_Reduct"/>
    <property type="match status" value="1"/>
</dbReference>
<proteinExistence type="predicted"/>
<evidence type="ECO:0000313" key="4">
    <source>
        <dbReference type="Proteomes" id="UP000319732"/>
    </source>
</evidence>
<dbReference type="RefSeq" id="WP_142904801.1">
    <property type="nucleotide sequence ID" value="NZ_ML660094.1"/>
</dbReference>
<name>A0A545TLC4_9GAMM</name>
<dbReference type="GO" id="GO:0042602">
    <property type="term" value="F:riboflavin reductase (NADPH) activity"/>
    <property type="evidence" value="ECO:0007669"/>
    <property type="project" value="TreeGrafter"/>
</dbReference>
<sequence length="163" mass="17678">MNQLQMGEAMKDGMRRLASGVSVLSTRDGEGNRYAMTASSVTSLSDDPPSLLVCVNQATSIHQALECGGPFCVNLLSRDQQDVSVRCATGDQGETRFEVGHWEVEAGNNLPYLQGAQAVFICRQDQCYAYGTHNILIGRIESVMVSDGPVDPLIYLNGRYLTG</sequence>